<comment type="similarity">
    <text evidence="7">Belongs to the ATPase delta chain family.</text>
</comment>
<evidence type="ECO:0000256" key="1">
    <source>
        <dbReference type="ARBA" id="ARBA00004370"/>
    </source>
</evidence>
<dbReference type="Proteomes" id="UP000245380">
    <property type="component" value="Unassembled WGS sequence"/>
</dbReference>
<keyword evidence="9" id="KW-1185">Reference proteome</keyword>
<evidence type="ECO:0000256" key="7">
    <source>
        <dbReference type="HAMAP-Rule" id="MF_01416"/>
    </source>
</evidence>
<keyword evidence="3 7" id="KW-0375">Hydrogen ion transport</keyword>
<dbReference type="SUPFAM" id="SSF47928">
    <property type="entry name" value="N-terminal domain of the delta subunit of the F1F0-ATP synthase"/>
    <property type="match status" value="1"/>
</dbReference>
<comment type="function">
    <text evidence="7">F(1)F(0) ATP synthase produces ATP from ADP in the presence of a proton or sodium gradient. F-type ATPases consist of two structural domains, F(1) containing the extramembraneous catalytic core and F(0) containing the membrane proton channel, linked together by a central stalk and a peripheral stalk. During catalysis, ATP synthesis in the catalytic domain of F(1) is coupled via a rotary mechanism of the central stalk subunits to proton translocation.</text>
</comment>
<dbReference type="PANTHER" id="PTHR11910">
    <property type="entry name" value="ATP SYNTHASE DELTA CHAIN"/>
    <property type="match status" value="1"/>
</dbReference>
<dbReference type="Gene3D" id="1.10.520.20">
    <property type="entry name" value="N-terminal domain of the delta subunit of the F1F0-ATP synthase"/>
    <property type="match status" value="1"/>
</dbReference>
<evidence type="ECO:0000313" key="8">
    <source>
        <dbReference type="EMBL" id="PWI57978.1"/>
    </source>
</evidence>
<proteinExistence type="inferred from homology"/>
<evidence type="ECO:0000256" key="3">
    <source>
        <dbReference type="ARBA" id="ARBA00022781"/>
    </source>
</evidence>
<evidence type="ECO:0000256" key="5">
    <source>
        <dbReference type="ARBA" id="ARBA00023136"/>
    </source>
</evidence>
<keyword evidence="4 7" id="KW-0406">Ion transport</keyword>
<comment type="subcellular location">
    <subcellularLocation>
        <location evidence="7">Cell membrane</location>
        <topology evidence="7">Peripheral membrane protein</topology>
    </subcellularLocation>
    <subcellularLocation>
        <location evidence="1">Membrane</location>
    </subcellularLocation>
</comment>
<keyword evidence="2 7" id="KW-0813">Transport</keyword>
<dbReference type="HAMAP" id="MF_01416">
    <property type="entry name" value="ATP_synth_delta_bact"/>
    <property type="match status" value="1"/>
</dbReference>
<dbReference type="GO" id="GO:0046933">
    <property type="term" value="F:proton-transporting ATP synthase activity, rotational mechanism"/>
    <property type="evidence" value="ECO:0007669"/>
    <property type="project" value="UniProtKB-UniRule"/>
</dbReference>
<keyword evidence="6 7" id="KW-0066">ATP synthesis</keyword>
<keyword evidence="7" id="KW-1003">Cell membrane</keyword>
<keyword evidence="5 7" id="KW-0472">Membrane</keyword>
<gene>
    <name evidence="7" type="primary">atpH</name>
    <name evidence="8" type="ORF">BM613_06135</name>
</gene>
<dbReference type="InterPro" id="IPR026015">
    <property type="entry name" value="ATP_synth_OSCP/delta_N_sf"/>
</dbReference>
<comment type="caution">
    <text evidence="8">The sequence shown here is derived from an EMBL/GenBank/DDBJ whole genome shotgun (WGS) entry which is preliminary data.</text>
</comment>
<evidence type="ECO:0000256" key="4">
    <source>
        <dbReference type="ARBA" id="ARBA00023065"/>
    </source>
</evidence>
<dbReference type="AlphaFoldDB" id="A0A2U3D9M0"/>
<accession>A0A2U3D9M0</accession>
<dbReference type="OrthoDB" id="9802471at2"/>
<dbReference type="RefSeq" id="WP_109430283.1">
    <property type="nucleotide sequence ID" value="NZ_MPDK01000007.1"/>
</dbReference>
<evidence type="ECO:0000256" key="6">
    <source>
        <dbReference type="ARBA" id="ARBA00023310"/>
    </source>
</evidence>
<evidence type="ECO:0000256" key="2">
    <source>
        <dbReference type="ARBA" id="ARBA00022448"/>
    </source>
</evidence>
<reference evidence="8 9" key="1">
    <citation type="submission" date="2016-11" db="EMBL/GenBank/DDBJ databases">
        <title>Comparative genomics of Acidibacillus ferroxidans species.</title>
        <authorList>
            <person name="Oliveira G."/>
            <person name="Nunes G."/>
            <person name="Oliveira R."/>
            <person name="Araujo F."/>
            <person name="Salim A."/>
            <person name="Scholte L."/>
            <person name="Morais D."/>
            <person name="Nancucheo I."/>
            <person name="Johnson D.B."/>
            <person name="Grail B."/>
            <person name="Bittencourt J."/>
            <person name="Valadares R."/>
        </authorList>
    </citation>
    <scope>NUCLEOTIDE SEQUENCE [LARGE SCALE GENOMIC DNA]</scope>
    <source>
        <strain evidence="8 9">Y002</strain>
    </source>
</reference>
<dbReference type="NCBIfam" id="TIGR01145">
    <property type="entry name" value="ATP_synt_delta"/>
    <property type="match status" value="1"/>
</dbReference>
<comment type="function">
    <text evidence="7">This protein is part of the stalk that links CF(0) to CF(1). It either transmits conformational changes from CF(0) to CF(1) or is implicated in proton conduction.</text>
</comment>
<dbReference type="EMBL" id="MPDK01000007">
    <property type="protein sequence ID" value="PWI57978.1"/>
    <property type="molecule type" value="Genomic_DNA"/>
</dbReference>
<keyword evidence="7" id="KW-0139">CF(1)</keyword>
<dbReference type="Pfam" id="PF00213">
    <property type="entry name" value="OSCP"/>
    <property type="match status" value="1"/>
</dbReference>
<name>A0A2U3D9M0_SULT2</name>
<evidence type="ECO:0000313" key="9">
    <source>
        <dbReference type="Proteomes" id="UP000245380"/>
    </source>
</evidence>
<dbReference type="GO" id="GO:0005886">
    <property type="term" value="C:plasma membrane"/>
    <property type="evidence" value="ECO:0007669"/>
    <property type="project" value="UniProtKB-SubCell"/>
</dbReference>
<dbReference type="InterPro" id="IPR000711">
    <property type="entry name" value="ATPase_OSCP/dsu"/>
</dbReference>
<dbReference type="PRINTS" id="PR00125">
    <property type="entry name" value="ATPASEDELTA"/>
</dbReference>
<sequence length="187" mass="20977">MLIGAITHRYTGGLYAAAQAADVIEPVDAGLREIAQAIDAYPSFKLLLEHPVLTPDVKMQVVRNVFGDSLPTLLQNFIHLLFVRHRSEYLRAIYESYHQMADEAQGRIEVQVESARVFDEEQLLSLREQLAKALQKEVQATVEVRPELIAGYRVHVGNRIIDATVRGALTQFSHKLLVNQAAKEGTF</sequence>
<dbReference type="GO" id="GO:0045259">
    <property type="term" value="C:proton-transporting ATP synthase complex"/>
    <property type="evidence" value="ECO:0007669"/>
    <property type="project" value="UniProtKB-KW"/>
</dbReference>
<organism evidence="8 9">
    <name type="scientific">Sulfoacidibacillus thermotolerans</name>
    <name type="common">Acidibacillus sulfuroxidans</name>
    <dbReference type="NCBI Taxonomy" id="1765684"/>
    <lineage>
        <taxon>Bacteria</taxon>
        <taxon>Bacillati</taxon>
        <taxon>Bacillota</taxon>
        <taxon>Bacilli</taxon>
        <taxon>Bacillales</taxon>
        <taxon>Alicyclobacillaceae</taxon>
        <taxon>Sulfoacidibacillus</taxon>
    </lineage>
</organism>
<protein>
    <recommendedName>
        <fullName evidence="7">ATP synthase subunit delta</fullName>
    </recommendedName>
    <alternativeName>
        <fullName evidence="7">ATP synthase F(1) sector subunit delta</fullName>
    </alternativeName>
    <alternativeName>
        <fullName evidence="7">F-type ATPase subunit delta</fullName>
        <shortName evidence="7">F-ATPase subunit delta</shortName>
    </alternativeName>
</protein>